<feature type="binding site" description="axial binding residue" evidence="17">
    <location>
        <position position="184"/>
    </location>
    <ligand>
        <name>heme b</name>
        <dbReference type="ChEBI" id="CHEBI:60344"/>
    </ligand>
    <ligandPart>
        <name>Fe</name>
        <dbReference type="ChEBI" id="CHEBI:18248"/>
    </ligandPart>
</feature>
<evidence type="ECO:0000256" key="11">
    <source>
        <dbReference type="ARBA" id="ARBA00023002"/>
    </source>
</evidence>
<keyword evidence="6 20" id="KW-0575">Peroxidase</keyword>
<feature type="chain" id="PRO_5044532439" description="Peroxidase" evidence="20">
    <location>
        <begin position="19"/>
        <end position="315"/>
    </location>
</feature>
<dbReference type="Proteomes" id="UP001603857">
    <property type="component" value="Unassembled WGS sequence"/>
</dbReference>
<feature type="site" description="Transition state stabilizer" evidence="18">
    <location>
        <position position="56"/>
    </location>
</feature>
<dbReference type="Gene3D" id="1.10.520.10">
    <property type="match status" value="1"/>
</dbReference>
<comment type="cofactor">
    <cofactor evidence="17 20">
        <name>Ca(2+)</name>
        <dbReference type="ChEBI" id="CHEBI:29108"/>
    </cofactor>
    <text evidence="17 20">Binds 2 calcium ions per subunit.</text>
</comment>
<dbReference type="GO" id="GO:0006979">
    <property type="term" value="P:response to oxidative stress"/>
    <property type="evidence" value="ECO:0007669"/>
    <property type="project" value="UniProtKB-UniRule"/>
</dbReference>
<feature type="disulfide bond" evidence="19">
    <location>
        <begin position="191"/>
        <end position="218"/>
    </location>
</feature>
<dbReference type="EMBL" id="JBGMDY010000005">
    <property type="protein sequence ID" value="KAL2335133.1"/>
    <property type="molecule type" value="Genomic_DNA"/>
</dbReference>
<feature type="binding site" evidence="17">
    <location>
        <position position="66"/>
    </location>
    <ligand>
        <name>Ca(2+)</name>
        <dbReference type="ChEBI" id="CHEBI:29108"/>
        <label>1</label>
    </ligand>
</feature>
<feature type="binding site" evidence="16">
    <location>
        <position position="154"/>
    </location>
    <ligand>
        <name>substrate</name>
    </ligand>
</feature>
<dbReference type="InterPro" id="IPR019794">
    <property type="entry name" value="Peroxidases_AS"/>
</dbReference>
<comment type="catalytic activity">
    <reaction evidence="1 20">
        <text>2 a phenolic donor + H2O2 = 2 a phenolic radical donor + 2 H2O</text>
        <dbReference type="Rhea" id="RHEA:56136"/>
        <dbReference type="ChEBI" id="CHEBI:15377"/>
        <dbReference type="ChEBI" id="CHEBI:16240"/>
        <dbReference type="ChEBI" id="CHEBI:139520"/>
        <dbReference type="ChEBI" id="CHEBI:139521"/>
        <dbReference type="EC" id="1.11.1.7"/>
    </reaction>
</comment>
<feature type="binding site" evidence="17">
    <location>
        <position position="232"/>
    </location>
    <ligand>
        <name>Ca(2+)</name>
        <dbReference type="ChEBI" id="CHEBI:29108"/>
        <label>2</label>
    </ligand>
</feature>
<name>A0ABD1MHZ4_9FABA</name>
<dbReference type="PROSITE" id="PS00435">
    <property type="entry name" value="PEROXIDASE_1"/>
    <property type="match status" value="1"/>
</dbReference>
<keyword evidence="12 17" id="KW-0408">Iron</keyword>
<comment type="caution">
    <text evidence="22">The sequence shown here is derived from an EMBL/GenBank/DDBJ whole genome shotgun (WGS) entry which is preliminary data.</text>
</comment>
<feature type="binding site" evidence="17">
    <location>
        <position position="61"/>
    </location>
    <ligand>
        <name>Ca(2+)</name>
        <dbReference type="ChEBI" id="CHEBI:29108"/>
        <label>1</label>
    </ligand>
</feature>
<keyword evidence="13 19" id="KW-1015">Disulfide bond</keyword>
<dbReference type="EC" id="1.11.1.7" evidence="4 20"/>
<keyword evidence="11 20" id="KW-0560">Oxidoreductase</keyword>
<feature type="domain" description="Plant heme peroxidase family profile" evidence="21">
    <location>
        <begin position="19"/>
        <end position="312"/>
    </location>
</feature>
<feature type="signal peptide" evidence="20">
    <location>
        <begin position="1"/>
        <end position="18"/>
    </location>
</feature>
<comment type="cofactor">
    <cofactor evidence="17 20">
        <name>heme b</name>
        <dbReference type="ChEBI" id="CHEBI:60344"/>
    </cofactor>
    <text evidence="17 20">Binds 1 heme b (iron(II)-protoporphyrin IX) group per subunit.</text>
</comment>
<keyword evidence="8 17" id="KW-0479">Metal-binding</keyword>
<dbReference type="InterPro" id="IPR010255">
    <property type="entry name" value="Haem_peroxidase_sf"/>
</dbReference>
<evidence type="ECO:0000256" key="20">
    <source>
        <dbReference type="RuleBase" id="RU362060"/>
    </source>
</evidence>
<feature type="binding site" evidence="17">
    <location>
        <position position="64"/>
    </location>
    <ligand>
        <name>Ca(2+)</name>
        <dbReference type="ChEBI" id="CHEBI:29108"/>
        <label>1</label>
    </ligand>
</feature>
<evidence type="ECO:0000256" key="17">
    <source>
        <dbReference type="PIRSR" id="PIRSR600823-3"/>
    </source>
</evidence>
<evidence type="ECO:0000256" key="19">
    <source>
        <dbReference type="PIRSR" id="PIRSR600823-5"/>
    </source>
</evidence>
<dbReference type="PANTHER" id="PTHR31517">
    <property type="match status" value="1"/>
</dbReference>
<dbReference type="Pfam" id="PF00141">
    <property type="entry name" value="peroxidase"/>
    <property type="match status" value="1"/>
</dbReference>
<dbReference type="AlphaFoldDB" id="A0ABD1MHZ4"/>
<dbReference type="FunFam" id="1.10.420.10:FF:000007">
    <property type="entry name" value="Peroxidase"/>
    <property type="match status" value="1"/>
</dbReference>
<evidence type="ECO:0000256" key="13">
    <source>
        <dbReference type="ARBA" id="ARBA00023157"/>
    </source>
</evidence>
<dbReference type="InterPro" id="IPR000823">
    <property type="entry name" value="Peroxidase_pln"/>
</dbReference>
<dbReference type="GO" id="GO:0046872">
    <property type="term" value="F:metal ion binding"/>
    <property type="evidence" value="ECO:0007669"/>
    <property type="project" value="UniProtKB-UniRule"/>
</dbReference>
<evidence type="ECO:0000256" key="2">
    <source>
        <dbReference type="ARBA" id="ARBA00002322"/>
    </source>
</evidence>
<comment type="subcellular location">
    <subcellularLocation>
        <location evidence="20">Secreted</location>
    </subcellularLocation>
</comment>
<feature type="binding site" evidence="17">
    <location>
        <position position="240"/>
    </location>
    <ligand>
        <name>Ca(2+)</name>
        <dbReference type="ChEBI" id="CHEBI:29108"/>
        <label>2</label>
    </ligand>
</feature>
<dbReference type="CDD" id="cd00693">
    <property type="entry name" value="secretory_peroxidase"/>
    <property type="match status" value="1"/>
</dbReference>
<dbReference type="GO" id="GO:0005576">
    <property type="term" value="C:extracellular region"/>
    <property type="evidence" value="ECO:0007669"/>
    <property type="project" value="UniProtKB-SubCell"/>
</dbReference>
<dbReference type="GO" id="GO:0042744">
    <property type="term" value="P:hydrogen peroxide catabolic process"/>
    <property type="evidence" value="ECO:0007669"/>
    <property type="project" value="UniProtKB-KW"/>
</dbReference>
<feature type="binding site" evidence="17">
    <location>
        <position position="68"/>
    </location>
    <ligand>
        <name>Ca(2+)</name>
        <dbReference type="ChEBI" id="CHEBI:29108"/>
        <label>1</label>
    </ligand>
</feature>
<evidence type="ECO:0000313" key="23">
    <source>
        <dbReference type="Proteomes" id="UP001603857"/>
    </source>
</evidence>
<feature type="binding site" evidence="17">
    <location>
        <position position="185"/>
    </location>
    <ligand>
        <name>Ca(2+)</name>
        <dbReference type="ChEBI" id="CHEBI:29108"/>
        <label>2</label>
    </ligand>
</feature>
<feature type="active site" description="Proton acceptor" evidence="15">
    <location>
        <position position="60"/>
    </location>
</feature>
<dbReference type="Gene3D" id="1.10.420.10">
    <property type="entry name" value="Peroxidase, domain 2"/>
    <property type="match status" value="1"/>
</dbReference>
<dbReference type="PROSITE" id="PS00436">
    <property type="entry name" value="PEROXIDASE_2"/>
    <property type="match status" value="1"/>
</dbReference>
<dbReference type="InterPro" id="IPR002016">
    <property type="entry name" value="Haem_peroxidase"/>
</dbReference>
<keyword evidence="10 17" id="KW-0106">Calcium</keyword>
<dbReference type="FunFam" id="1.10.520.10:FF:000001">
    <property type="entry name" value="Peroxidase"/>
    <property type="match status" value="1"/>
</dbReference>
<dbReference type="PANTHER" id="PTHR31517:SF59">
    <property type="entry name" value="PEROXIDASE"/>
    <property type="match status" value="1"/>
</dbReference>
<evidence type="ECO:0000256" key="16">
    <source>
        <dbReference type="PIRSR" id="PIRSR600823-2"/>
    </source>
</evidence>
<evidence type="ECO:0000256" key="15">
    <source>
        <dbReference type="PIRSR" id="PIRSR600823-1"/>
    </source>
</evidence>
<keyword evidence="14 20" id="KW-0376">Hydrogen peroxide</keyword>
<keyword evidence="7 20" id="KW-0349">Heme</keyword>
<evidence type="ECO:0000256" key="1">
    <source>
        <dbReference type="ARBA" id="ARBA00000189"/>
    </source>
</evidence>
<dbReference type="SUPFAM" id="SSF48113">
    <property type="entry name" value="Heme-dependent peroxidases"/>
    <property type="match status" value="1"/>
</dbReference>
<keyword evidence="23" id="KW-1185">Reference proteome</keyword>
<feature type="binding site" evidence="17">
    <location>
        <position position="70"/>
    </location>
    <ligand>
        <name>Ca(2+)</name>
        <dbReference type="ChEBI" id="CHEBI:29108"/>
        <label>1</label>
    </ligand>
</feature>
<proteinExistence type="inferred from homology"/>
<dbReference type="GO" id="GO:0020037">
    <property type="term" value="F:heme binding"/>
    <property type="evidence" value="ECO:0007669"/>
    <property type="project" value="UniProtKB-UniRule"/>
</dbReference>
<dbReference type="GO" id="GO:0140825">
    <property type="term" value="F:lactoperoxidase activity"/>
    <property type="evidence" value="ECO:0007669"/>
    <property type="project" value="UniProtKB-EC"/>
</dbReference>
<evidence type="ECO:0000256" key="4">
    <source>
        <dbReference type="ARBA" id="ARBA00012313"/>
    </source>
</evidence>
<dbReference type="PROSITE" id="PS50873">
    <property type="entry name" value="PEROXIDASE_4"/>
    <property type="match status" value="1"/>
</dbReference>
<evidence type="ECO:0000256" key="7">
    <source>
        <dbReference type="ARBA" id="ARBA00022617"/>
    </source>
</evidence>
<evidence type="ECO:0000256" key="12">
    <source>
        <dbReference type="ARBA" id="ARBA00023004"/>
    </source>
</evidence>
<feature type="disulfide bond" evidence="19">
    <location>
        <begin position="62"/>
        <end position="67"/>
    </location>
</feature>
<evidence type="ECO:0000256" key="5">
    <source>
        <dbReference type="ARBA" id="ARBA00022525"/>
    </source>
</evidence>
<evidence type="ECO:0000259" key="21">
    <source>
        <dbReference type="PROSITE" id="PS50873"/>
    </source>
</evidence>
<keyword evidence="5 20" id="KW-0964">Secreted</keyword>
<dbReference type="InterPro" id="IPR033905">
    <property type="entry name" value="Secretory_peroxidase"/>
</dbReference>
<feature type="binding site" evidence="17">
    <location>
        <position position="82"/>
    </location>
    <ligand>
        <name>Ca(2+)</name>
        <dbReference type="ChEBI" id="CHEBI:29108"/>
        <label>1</label>
    </ligand>
</feature>
<protein>
    <recommendedName>
        <fullName evidence="4 20">Peroxidase</fullName>
        <ecNumber evidence="4 20">1.11.1.7</ecNumber>
    </recommendedName>
</protein>
<evidence type="ECO:0000256" key="3">
    <source>
        <dbReference type="ARBA" id="ARBA00006873"/>
    </source>
</evidence>
<evidence type="ECO:0000313" key="22">
    <source>
        <dbReference type="EMBL" id="KAL2335133.1"/>
    </source>
</evidence>
<reference evidence="22 23" key="1">
    <citation type="submission" date="2024-08" db="EMBL/GenBank/DDBJ databases">
        <title>Insights into the chromosomal genome structure of Flemingia macrophylla.</title>
        <authorList>
            <person name="Ding Y."/>
            <person name="Zhao Y."/>
            <person name="Bi W."/>
            <person name="Wu M."/>
            <person name="Zhao G."/>
            <person name="Gong Y."/>
            <person name="Li W."/>
            <person name="Zhang P."/>
        </authorList>
    </citation>
    <scope>NUCLEOTIDE SEQUENCE [LARGE SCALE GENOMIC DNA]</scope>
    <source>
        <strain evidence="22">DYQJB</strain>
        <tissue evidence="22">Leaf</tissue>
    </source>
</reference>
<keyword evidence="9 20" id="KW-0732">Signal</keyword>
<evidence type="ECO:0000256" key="14">
    <source>
        <dbReference type="ARBA" id="ARBA00023324"/>
    </source>
</evidence>
<evidence type="ECO:0000256" key="6">
    <source>
        <dbReference type="ARBA" id="ARBA00022559"/>
    </source>
</evidence>
<dbReference type="PRINTS" id="PR00458">
    <property type="entry name" value="PEROXIDASE"/>
</dbReference>
<evidence type="ECO:0000256" key="10">
    <source>
        <dbReference type="ARBA" id="ARBA00022837"/>
    </source>
</evidence>
<organism evidence="22 23">
    <name type="scientific">Flemingia macrophylla</name>
    <dbReference type="NCBI Taxonomy" id="520843"/>
    <lineage>
        <taxon>Eukaryota</taxon>
        <taxon>Viridiplantae</taxon>
        <taxon>Streptophyta</taxon>
        <taxon>Embryophyta</taxon>
        <taxon>Tracheophyta</taxon>
        <taxon>Spermatophyta</taxon>
        <taxon>Magnoliopsida</taxon>
        <taxon>eudicotyledons</taxon>
        <taxon>Gunneridae</taxon>
        <taxon>Pentapetalae</taxon>
        <taxon>rosids</taxon>
        <taxon>fabids</taxon>
        <taxon>Fabales</taxon>
        <taxon>Fabaceae</taxon>
        <taxon>Papilionoideae</taxon>
        <taxon>50 kb inversion clade</taxon>
        <taxon>NPAAA clade</taxon>
        <taxon>indigoferoid/millettioid clade</taxon>
        <taxon>Phaseoleae</taxon>
        <taxon>Flemingia</taxon>
    </lineage>
</organism>
<evidence type="ECO:0000256" key="18">
    <source>
        <dbReference type="PIRSR" id="PIRSR600823-4"/>
    </source>
</evidence>
<feature type="disulfide bond" evidence="19">
    <location>
        <begin position="114"/>
        <end position="308"/>
    </location>
</feature>
<feature type="disulfide bond" evidence="19">
    <location>
        <begin position="29"/>
        <end position="108"/>
    </location>
</feature>
<evidence type="ECO:0000256" key="8">
    <source>
        <dbReference type="ARBA" id="ARBA00022723"/>
    </source>
</evidence>
<gene>
    <name evidence="22" type="ORF">Fmac_016346</name>
</gene>
<sequence>MKISKILIFFWVLPFAFAELRVGFYNSTCESAETVVHDVLQRRFSEDRSIAAALLRMHFHDCFVKGCDASILIDSTTNRTSEKDAVPNKTVRGYEVIDEVKKILEEACPSTVSCADIIALATRDAVALAGGIRYMIPTGRRDGLLSDPSLVRVPGPSLSVAGALQFFTAKGLTLDDMATLLGAHTVGSAHCSFFQNRLTNGVDPTMDPALELRLLQICGSNSNSSDPSVFLDQNSSFAFDNGFYKEVMMRRGILHLDQQLALDNMTRGVVESYAANDSDFQTKFAAAMVKMGAIDVLLDDEGEVRANCRQFNNPL</sequence>
<dbReference type="InterPro" id="IPR019793">
    <property type="entry name" value="Peroxidases_heam-ligand_BS"/>
</dbReference>
<comment type="similarity">
    <text evidence="20">Belongs to the peroxidase family. Classical plant (class III) peroxidase subfamily.</text>
</comment>
<accession>A0ABD1MHZ4</accession>
<evidence type="ECO:0000256" key="9">
    <source>
        <dbReference type="ARBA" id="ARBA00022729"/>
    </source>
</evidence>
<comment type="function">
    <text evidence="2">Removal of H(2)O(2), oxidation of toxic reductants, biosynthesis and degradation of lignin, suberization, auxin catabolism, response to environmental stresses such as wounding, pathogen attack and oxidative stress. These functions might be dependent on each isozyme/isoform in each plant tissue.</text>
</comment>
<comment type="similarity">
    <text evidence="3">Belongs to the peroxidase family. Ascorbate peroxidase subfamily.</text>
</comment>
<dbReference type="PRINTS" id="PR00461">
    <property type="entry name" value="PLPEROXIDASE"/>
</dbReference>